<dbReference type="PANTHER" id="PTHR35848:SF6">
    <property type="entry name" value="CUPIN TYPE-2 DOMAIN-CONTAINING PROTEIN"/>
    <property type="match status" value="1"/>
</dbReference>
<keyword evidence="1" id="KW-0479">Metal-binding</keyword>
<dbReference type="EMBL" id="JAGZCZ010000006">
    <property type="protein sequence ID" value="MBS5519985.1"/>
    <property type="molecule type" value="Genomic_DNA"/>
</dbReference>
<evidence type="ECO:0000256" key="1">
    <source>
        <dbReference type="ARBA" id="ARBA00022723"/>
    </source>
</evidence>
<dbReference type="Pfam" id="PF07883">
    <property type="entry name" value="Cupin_2"/>
    <property type="match status" value="1"/>
</dbReference>
<dbReference type="InterPro" id="IPR011051">
    <property type="entry name" value="RmlC_Cupin_sf"/>
</dbReference>
<sequence>MAIYHTLTRTVKENPGTGSIISDAIMDPETLGKGVKMFAQVTLKPGCAVSIHQHVGNNETYYLIQGSGEYTDEDKKVTVKAGDVTFCPDGGTHGLLNTGKDDLVFIALIAHTIA</sequence>
<proteinExistence type="predicted"/>
<evidence type="ECO:0000313" key="4">
    <source>
        <dbReference type="Proteomes" id="UP000754226"/>
    </source>
</evidence>
<dbReference type="SUPFAM" id="SSF51182">
    <property type="entry name" value="RmlC-like cupins"/>
    <property type="match status" value="1"/>
</dbReference>
<evidence type="ECO:0000313" key="3">
    <source>
        <dbReference type="EMBL" id="MBS5519985.1"/>
    </source>
</evidence>
<dbReference type="InterPro" id="IPR051610">
    <property type="entry name" value="GPI/OXD"/>
</dbReference>
<feature type="domain" description="Cupin type-2" evidence="2">
    <location>
        <begin position="41"/>
        <end position="107"/>
    </location>
</feature>
<dbReference type="PANTHER" id="PTHR35848">
    <property type="entry name" value="OXALATE-BINDING PROTEIN"/>
    <property type="match status" value="1"/>
</dbReference>
<dbReference type="InterPro" id="IPR013096">
    <property type="entry name" value="Cupin_2"/>
</dbReference>
<evidence type="ECO:0000259" key="2">
    <source>
        <dbReference type="Pfam" id="PF07883"/>
    </source>
</evidence>
<protein>
    <submittedName>
        <fullName evidence="3">Cupin domain-containing protein</fullName>
    </submittedName>
</protein>
<dbReference type="CDD" id="cd02221">
    <property type="entry name" value="cupin_TM1287-like"/>
    <property type="match status" value="1"/>
</dbReference>
<organism evidence="3 4">
    <name type="scientific">Acidaminococcus intestini</name>
    <dbReference type="NCBI Taxonomy" id="187327"/>
    <lineage>
        <taxon>Bacteria</taxon>
        <taxon>Bacillati</taxon>
        <taxon>Bacillota</taxon>
        <taxon>Negativicutes</taxon>
        <taxon>Acidaminococcales</taxon>
        <taxon>Acidaminococcaceae</taxon>
        <taxon>Acidaminococcus</taxon>
    </lineage>
</organism>
<reference evidence="3" key="1">
    <citation type="submission" date="2021-02" db="EMBL/GenBank/DDBJ databases">
        <title>Infant gut strain persistence is associated with maternal origin, phylogeny, and functional potential including surface adhesion and iron acquisition.</title>
        <authorList>
            <person name="Lou Y.C."/>
        </authorList>
    </citation>
    <scope>NUCLEOTIDE SEQUENCE</scope>
    <source>
        <strain evidence="3">L3_106_000M1_dasL3_106_000M1_concoct_15</strain>
    </source>
</reference>
<dbReference type="Proteomes" id="UP000754226">
    <property type="component" value="Unassembled WGS sequence"/>
</dbReference>
<name>A0A943EF92_9FIRM</name>
<comment type="caution">
    <text evidence="3">The sequence shown here is derived from an EMBL/GenBank/DDBJ whole genome shotgun (WGS) entry which is preliminary data.</text>
</comment>
<gene>
    <name evidence="3" type="ORF">KHX13_06630</name>
</gene>
<accession>A0A943EF92</accession>
<dbReference type="InterPro" id="IPR014710">
    <property type="entry name" value="RmlC-like_jellyroll"/>
</dbReference>
<dbReference type="Gene3D" id="2.60.120.10">
    <property type="entry name" value="Jelly Rolls"/>
    <property type="match status" value="1"/>
</dbReference>
<dbReference type="AlphaFoldDB" id="A0A943EF92"/>
<dbReference type="GO" id="GO:0046872">
    <property type="term" value="F:metal ion binding"/>
    <property type="evidence" value="ECO:0007669"/>
    <property type="project" value="UniProtKB-KW"/>
</dbReference>